<proteinExistence type="predicted"/>
<sequence length="661" mass="69613">MRTLPAATALAVLFSSAALAVGTAAPAAADSSKVLPVRSAGDFLVDGAHHRVFVSDPYSGKVVATDYSGTVLGTVASLPGVTGLALSADSGTLYAAVSGADAIVAIDAVGMTEAGRYPTGDGTKPTHLALAGGKVWFGYGDKEHGDIGSLDVSGEQPVVALAQDADTDWTGAPRLAVSPADPDVVAAASPEVYWFNLAVFDVSGSTAVRTARVGGPGQSGMTSDLAFTPDGSRLITAQAGDQHKVWQTTDLAQVGSFTTEHHPNSVAIAPDGTLAAGTDSPYDPDIYVFTPGTTTPVREYELPDTDTISGSDHLATGGLAWEPGGSRLFALTGNFDSEYSLRVYDDPTKSKPALTVSAPATATRAKPLTVSGTLTATLPLPAGTPLTVTRTDLESPTGKSLGTKTLGTGGKFSFTDTPPAGGKVTYKVSYAGDAEHTAAAASRSVEVSRATPTLTLDKNRKTYAYGADVKFTAHLGSTYKNRKVEIWADPYGSDRPNKLVKSGTVNSSGNLSVTVDLKRDTKLSVKFAGDARYKAKTITNTVYTKVAIASSISGHYKTRTAWGQKYHYIRKSKDPVLKTTMSYYPKREQRLQLQFHYDGAWHDGGSEYFPLGTAGRSDVTLTGTPTTDVRLRFRSEYHDTTSGDNVNTTTYGPWKYFIYTK</sequence>
<dbReference type="RefSeq" id="WP_192361392.1">
    <property type="nucleotide sequence ID" value="NZ_CP119182.1"/>
</dbReference>
<name>A0A927L1W6_9ACTN</name>
<accession>A0A927L1W6</accession>
<dbReference type="Gene3D" id="2.130.10.10">
    <property type="entry name" value="YVTN repeat-like/Quinoprotein amine dehydrogenase"/>
    <property type="match status" value="2"/>
</dbReference>
<evidence type="ECO:0000313" key="3">
    <source>
        <dbReference type="Proteomes" id="UP000661025"/>
    </source>
</evidence>
<dbReference type="PANTHER" id="PTHR47197:SF3">
    <property type="entry name" value="DIHYDRO-HEME D1 DEHYDROGENASE"/>
    <property type="match status" value="1"/>
</dbReference>
<feature type="chain" id="PRO_5039117582" evidence="1">
    <location>
        <begin position="21"/>
        <end position="661"/>
    </location>
</feature>
<dbReference type="AlphaFoldDB" id="A0A927L1W6"/>
<gene>
    <name evidence="2" type="ORF">IHE70_15190</name>
</gene>
<feature type="signal peptide" evidence="1">
    <location>
        <begin position="1"/>
        <end position="20"/>
    </location>
</feature>
<evidence type="ECO:0000313" key="2">
    <source>
        <dbReference type="EMBL" id="MBD9724535.1"/>
    </source>
</evidence>
<evidence type="ECO:0000256" key="1">
    <source>
        <dbReference type="SAM" id="SignalP"/>
    </source>
</evidence>
<protein>
    <submittedName>
        <fullName evidence="2">Ig-like domain repeat protein</fullName>
    </submittedName>
</protein>
<dbReference type="InterPro" id="IPR051200">
    <property type="entry name" value="Host-pathogen_enzymatic-act"/>
</dbReference>
<keyword evidence="1" id="KW-0732">Signal</keyword>
<dbReference type="GeneID" id="79932171"/>
<dbReference type="InterPro" id="IPR011044">
    <property type="entry name" value="Quino_amine_DH_bsu"/>
</dbReference>
<dbReference type="PANTHER" id="PTHR47197">
    <property type="entry name" value="PROTEIN NIRF"/>
    <property type="match status" value="1"/>
</dbReference>
<organism evidence="2 3">
    <name type="scientific">Streptomyces caniscabiei</name>
    <dbReference type="NCBI Taxonomy" id="2746961"/>
    <lineage>
        <taxon>Bacteria</taxon>
        <taxon>Bacillati</taxon>
        <taxon>Actinomycetota</taxon>
        <taxon>Actinomycetes</taxon>
        <taxon>Kitasatosporales</taxon>
        <taxon>Streptomycetaceae</taxon>
        <taxon>Streptomyces</taxon>
    </lineage>
</organism>
<dbReference type="Proteomes" id="UP000661025">
    <property type="component" value="Unassembled WGS sequence"/>
</dbReference>
<dbReference type="EMBL" id="JACYXT010000005">
    <property type="protein sequence ID" value="MBD9724535.1"/>
    <property type="molecule type" value="Genomic_DNA"/>
</dbReference>
<dbReference type="InterPro" id="IPR015943">
    <property type="entry name" value="WD40/YVTN_repeat-like_dom_sf"/>
</dbReference>
<reference evidence="2" key="1">
    <citation type="submission" date="2020-09" db="EMBL/GenBank/DDBJ databases">
        <title>Streptomyces canutascabiei sp. nov., which causes potato common scab and is distributed across the world.</title>
        <authorList>
            <person name="Nguyen H.P."/>
            <person name="Weisberg A.J."/>
            <person name="Chang J.H."/>
            <person name="Clarke C.R."/>
        </authorList>
    </citation>
    <scope>NUCLEOTIDE SEQUENCE</scope>
    <source>
        <strain evidence="2">ID-01-6.2a</strain>
    </source>
</reference>
<comment type="caution">
    <text evidence="2">The sequence shown here is derived from an EMBL/GenBank/DDBJ whole genome shotgun (WGS) entry which is preliminary data.</text>
</comment>
<dbReference type="SUPFAM" id="SSF50969">
    <property type="entry name" value="YVTN repeat-like/Quinoprotein amine dehydrogenase"/>
    <property type="match status" value="1"/>
</dbReference>